<dbReference type="Proteomes" id="UP000185192">
    <property type="component" value="Unassembled WGS sequence"/>
</dbReference>
<keyword evidence="3 6" id="KW-0732">Signal</keyword>
<keyword evidence="8" id="KW-1185">Reference proteome</keyword>
<evidence type="ECO:0000256" key="5">
    <source>
        <dbReference type="ARBA" id="ARBA00023237"/>
    </source>
</evidence>
<evidence type="ECO:0000256" key="2">
    <source>
        <dbReference type="ARBA" id="ARBA00005722"/>
    </source>
</evidence>
<proteinExistence type="inferred from homology"/>
<dbReference type="EMBL" id="FSQW01000002">
    <property type="protein sequence ID" value="SIN85285.1"/>
    <property type="molecule type" value="Genomic_DNA"/>
</dbReference>
<keyword evidence="4" id="KW-0472">Membrane</keyword>
<dbReference type="OrthoDB" id="5462484at2"/>
<dbReference type="RefSeq" id="WP_074205136.1">
    <property type="nucleotide sequence ID" value="NZ_FSQW01000002.1"/>
</dbReference>
<evidence type="ECO:0000313" key="8">
    <source>
        <dbReference type="Proteomes" id="UP000185192"/>
    </source>
</evidence>
<dbReference type="PANTHER" id="PTHR38776">
    <property type="entry name" value="MLTA-INTERACTING PROTEIN-RELATED"/>
    <property type="match status" value="1"/>
</dbReference>
<dbReference type="InterPro" id="IPR010583">
    <property type="entry name" value="MipA"/>
</dbReference>
<dbReference type="PANTHER" id="PTHR38776:SF1">
    <property type="entry name" value="MLTA-INTERACTING PROTEIN-RELATED"/>
    <property type="match status" value="1"/>
</dbReference>
<keyword evidence="5" id="KW-0998">Cell outer membrane</keyword>
<evidence type="ECO:0000256" key="1">
    <source>
        <dbReference type="ARBA" id="ARBA00004442"/>
    </source>
</evidence>
<protein>
    <submittedName>
        <fullName evidence="7">Outer membrane scaffolding protein for murein synthesis, MipA/OmpV family</fullName>
    </submittedName>
</protein>
<dbReference type="AlphaFoldDB" id="A0A1N6EQJ4"/>
<organism evidence="7 8">
    <name type="scientific">Parasphingorhabdus marina DSM 22363</name>
    <dbReference type="NCBI Taxonomy" id="1123272"/>
    <lineage>
        <taxon>Bacteria</taxon>
        <taxon>Pseudomonadati</taxon>
        <taxon>Pseudomonadota</taxon>
        <taxon>Alphaproteobacteria</taxon>
        <taxon>Sphingomonadales</taxon>
        <taxon>Sphingomonadaceae</taxon>
        <taxon>Parasphingorhabdus</taxon>
    </lineage>
</organism>
<evidence type="ECO:0000256" key="4">
    <source>
        <dbReference type="ARBA" id="ARBA00023136"/>
    </source>
</evidence>
<comment type="similarity">
    <text evidence="2">Belongs to the MipA/OmpV family.</text>
</comment>
<dbReference type="STRING" id="1123272.SAMN02745824_2039"/>
<evidence type="ECO:0000256" key="6">
    <source>
        <dbReference type="SAM" id="SignalP"/>
    </source>
</evidence>
<gene>
    <name evidence="7" type="ORF">SAMN02745824_2039</name>
</gene>
<reference evidence="8" key="1">
    <citation type="submission" date="2016-11" db="EMBL/GenBank/DDBJ databases">
        <authorList>
            <person name="Varghese N."/>
            <person name="Submissions S."/>
        </authorList>
    </citation>
    <scope>NUCLEOTIDE SEQUENCE [LARGE SCALE GENOMIC DNA]</scope>
    <source>
        <strain evidence="8">DSM 22363</strain>
    </source>
</reference>
<feature type="signal peptide" evidence="6">
    <location>
        <begin position="1"/>
        <end position="29"/>
    </location>
</feature>
<name>A0A1N6EQJ4_9SPHN</name>
<evidence type="ECO:0000313" key="7">
    <source>
        <dbReference type="EMBL" id="SIN85285.1"/>
    </source>
</evidence>
<dbReference type="Pfam" id="PF06629">
    <property type="entry name" value="MipA"/>
    <property type="match status" value="1"/>
</dbReference>
<accession>A0A1N6EQJ4</accession>
<feature type="chain" id="PRO_5012703743" evidence="6">
    <location>
        <begin position="30"/>
        <end position="299"/>
    </location>
</feature>
<comment type="subcellular location">
    <subcellularLocation>
        <location evidence="1">Cell outer membrane</location>
    </subcellularLocation>
</comment>
<dbReference type="GO" id="GO:0009279">
    <property type="term" value="C:cell outer membrane"/>
    <property type="evidence" value="ECO:0007669"/>
    <property type="project" value="UniProtKB-SubCell"/>
</dbReference>
<evidence type="ECO:0000256" key="3">
    <source>
        <dbReference type="ARBA" id="ARBA00022729"/>
    </source>
</evidence>
<sequence length="299" mass="31314">MTISVPPIAQIIRNVVPAAALLFGTAAIASQDQGTPPETQRQGPPGETVFDGDYLTVGLGAVVGSSYEGSDNYTISPLPVILGSFAGVDFQPRGPGVALDVIPDQDGAKIDFVLGPVVRARFDRNNSIEDDVVRSLGELDVAVELGGVAGIQVNRILHPFDSITAEVDLRWDVAGAHSGMVVFPSLTYFTPINRGVAVSLSLSAEYVDDDYADYYFSITPAGNLASGLPTFAAEGGWKNVGATVFAGIDLDGDVTNGGFGVIFLGSYSRLLEDAKRSPVTSIRGDADQFFGAVGIGYTF</sequence>